<name>A0A926JNU2_9FLAO</name>
<dbReference type="Pfam" id="PF12771">
    <property type="entry name" value="SusD-like_2"/>
    <property type="match status" value="1"/>
</dbReference>
<proteinExistence type="predicted"/>
<gene>
    <name evidence="2" type="ORF">IBL28_01960</name>
</gene>
<dbReference type="RefSeq" id="WP_187963878.1">
    <property type="nucleotide sequence ID" value="NZ_JACVDC010000003.1"/>
</dbReference>
<dbReference type="EMBL" id="JACVDC010000003">
    <property type="protein sequence ID" value="MBC9794717.1"/>
    <property type="molecule type" value="Genomic_DNA"/>
</dbReference>
<keyword evidence="3" id="KW-1185">Reference proteome</keyword>
<feature type="signal peptide" evidence="1">
    <location>
        <begin position="1"/>
        <end position="19"/>
    </location>
</feature>
<dbReference type="InterPro" id="IPR041662">
    <property type="entry name" value="SusD-like_2"/>
</dbReference>
<accession>A0A926JNU2</accession>
<feature type="chain" id="PRO_5036980333" evidence="1">
    <location>
        <begin position="20"/>
        <end position="477"/>
    </location>
</feature>
<dbReference type="SUPFAM" id="SSF48452">
    <property type="entry name" value="TPR-like"/>
    <property type="match status" value="1"/>
</dbReference>
<dbReference type="AlphaFoldDB" id="A0A926JNU2"/>
<comment type="caution">
    <text evidence="2">The sequence shown here is derived from an EMBL/GenBank/DDBJ whole genome shotgun (WGS) entry which is preliminary data.</text>
</comment>
<dbReference type="Proteomes" id="UP000653730">
    <property type="component" value="Unassembled WGS sequence"/>
</dbReference>
<sequence length="477" mass="52888">MKFRSIYILLFILSLSVIACDDYLDINENPNGAEIPPLKGLLAYTTHQTAVNTYRLGTTTSYYTQYLASPNEASATDIQERVNTDNSWENIYEVMSDAYDIEALATESNSPHYVGVSKVLMAANLGMSIDVWGGVPYSEALAFETLTPAYDNDEALYTTVISLLDEAVSELDKANEGTELDPDSDFIHGGGTEAWIKTAYALKARYLNHLSGTDKYDPSAVLNALDNAYESNDDDAQVTQFQTRNPWAQVALSNEQLVLGGWLSEQLIDAMNGTTFDVFDPRLPLITEPFPVESGGDTITIYRGTVNGAGRIGDGTIQAECYLTTGGFYSSTNAPLILISYSELKFIEAEVNLHEGNSAAAYDAYLAGIRANMEKVGVAAGDITAYTSDATVAVGTAITTDDIFREKYIAMFLHPESWVDARRFDYGYKDFTLPENHNSLLNGQFIRRFDYPDTEYLRNRNNVPEVELLTRIWWDND</sequence>
<evidence type="ECO:0000313" key="3">
    <source>
        <dbReference type="Proteomes" id="UP000653730"/>
    </source>
</evidence>
<reference evidence="2 3" key="1">
    <citation type="submission" date="2020-09" db="EMBL/GenBank/DDBJ databases">
        <title>Sinomicrobium weinanense sp. nov., a halophilic bacteria isolated from saline-alkali soil.</title>
        <authorList>
            <person name="Wu P."/>
            <person name="Ren H."/>
            <person name="Mei Y."/>
            <person name="Liang Y."/>
            <person name="Chen Z."/>
        </authorList>
    </citation>
    <scope>NUCLEOTIDE SEQUENCE [LARGE SCALE GENOMIC DNA]</scope>
    <source>
        <strain evidence="2 3">FJxs</strain>
    </source>
</reference>
<keyword evidence="2" id="KW-0449">Lipoprotein</keyword>
<organism evidence="2 3">
    <name type="scientific">Sinomicrobium weinanense</name>
    <dbReference type="NCBI Taxonomy" id="2842200"/>
    <lineage>
        <taxon>Bacteria</taxon>
        <taxon>Pseudomonadati</taxon>
        <taxon>Bacteroidota</taxon>
        <taxon>Flavobacteriia</taxon>
        <taxon>Flavobacteriales</taxon>
        <taxon>Flavobacteriaceae</taxon>
        <taxon>Sinomicrobium</taxon>
    </lineage>
</organism>
<dbReference type="Gene3D" id="1.25.40.390">
    <property type="match status" value="1"/>
</dbReference>
<protein>
    <submittedName>
        <fullName evidence="2">SusD/RagB family nutrient-binding outer membrane lipoprotein</fullName>
    </submittedName>
</protein>
<dbReference type="InterPro" id="IPR011990">
    <property type="entry name" value="TPR-like_helical_dom_sf"/>
</dbReference>
<evidence type="ECO:0000256" key="1">
    <source>
        <dbReference type="SAM" id="SignalP"/>
    </source>
</evidence>
<keyword evidence="1" id="KW-0732">Signal</keyword>
<dbReference type="PROSITE" id="PS51257">
    <property type="entry name" value="PROKAR_LIPOPROTEIN"/>
    <property type="match status" value="1"/>
</dbReference>
<evidence type="ECO:0000313" key="2">
    <source>
        <dbReference type="EMBL" id="MBC9794717.1"/>
    </source>
</evidence>